<gene>
    <name evidence="2" type="ORF">C8F04DRAFT_506465</name>
</gene>
<dbReference type="EMBL" id="JARJCM010000483">
    <property type="protein sequence ID" value="KAJ7016595.1"/>
    <property type="molecule type" value="Genomic_DNA"/>
</dbReference>
<evidence type="ECO:0000313" key="2">
    <source>
        <dbReference type="EMBL" id="KAJ7016595.1"/>
    </source>
</evidence>
<feature type="domain" description="CxC5 like cysteine cluster associated with KDZ" evidence="1">
    <location>
        <begin position="30"/>
        <end position="146"/>
    </location>
</feature>
<dbReference type="AlphaFoldDB" id="A0AAD6WLC2"/>
<name>A0AAD6WLC2_9AGAR</name>
<comment type="caution">
    <text evidence="2">The sequence shown here is derived from an EMBL/GenBank/DDBJ whole genome shotgun (WGS) entry which is preliminary data.</text>
</comment>
<dbReference type="Proteomes" id="UP001218188">
    <property type="component" value="Unassembled WGS sequence"/>
</dbReference>
<evidence type="ECO:0000259" key="1">
    <source>
        <dbReference type="Pfam" id="PF18718"/>
    </source>
</evidence>
<sequence>MLPLYSRTNLQNLRLTMGSDCMAITLGLNRLVPPVTKCPRSGCDHKLLGEAVAVEARLYTLHRGVLPVFSKSLYCRSCSTRYYHNYFVKDASQASARREYYDSSVPQIIHVTETSFFESQLCVYFETQMAMTHSSAEGISRIYNLALGQSSIPNASRLSHLLDGDLVLDAFFHHAVLRDKSFRHQTLSLPHTGAQRNRLDEVLQERNYHMVGTGQEFWAHTCNRCMKVYKGEDGNWYQPECWSS</sequence>
<proteinExistence type="predicted"/>
<accession>A0AAD6WLC2</accession>
<dbReference type="InterPro" id="IPR041539">
    <property type="entry name" value="CxC5"/>
</dbReference>
<reference evidence="2" key="1">
    <citation type="submission" date="2023-03" db="EMBL/GenBank/DDBJ databases">
        <title>Massive genome expansion in bonnet fungi (Mycena s.s.) driven by repeated elements and novel gene families across ecological guilds.</title>
        <authorList>
            <consortium name="Lawrence Berkeley National Laboratory"/>
            <person name="Harder C.B."/>
            <person name="Miyauchi S."/>
            <person name="Viragh M."/>
            <person name="Kuo A."/>
            <person name="Thoen E."/>
            <person name="Andreopoulos B."/>
            <person name="Lu D."/>
            <person name="Skrede I."/>
            <person name="Drula E."/>
            <person name="Henrissat B."/>
            <person name="Morin E."/>
            <person name="Kohler A."/>
            <person name="Barry K."/>
            <person name="LaButti K."/>
            <person name="Morin E."/>
            <person name="Salamov A."/>
            <person name="Lipzen A."/>
            <person name="Mereny Z."/>
            <person name="Hegedus B."/>
            <person name="Baldrian P."/>
            <person name="Stursova M."/>
            <person name="Weitz H."/>
            <person name="Taylor A."/>
            <person name="Grigoriev I.V."/>
            <person name="Nagy L.G."/>
            <person name="Martin F."/>
            <person name="Kauserud H."/>
        </authorList>
    </citation>
    <scope>NUCLEOTIDE SEQUENCE</scope>
    <source>
        <strain evidence="2">CBHHK200</strain>
    </source>
</reference>
<evidence type="ECO:0000313" key="3">
    <source>
        <dbReference type="Proteomes" id="UP001218188"/>
    </source>
</evidence>
<keyword evidence="3" id="KW-1185">Reference proteome</keyword>
<protein>
    <recommendedName>
        <fullName evidence="1">CxC5 like cysteine cluster associated with KDZ domain-containing protein</fullName>
    </recommendedName>
</protein>
<organism evidence="2 3">
    <name type="scientific">Mycena alexandri</name>
    <dbReference type="NCBI Taxonomy" id="1745969"/>
    <lineage>
        <taxon>Eukaryota</taxon>
        <taxon>Fungi</taxon>
        <taxon>Dikarya</taxon>
        <taxon>Basidiomycota</taxon>
        <taxon>Agaricomycotina</taxon>
        <taxon>Agaricomycetes</taxon>
        <taxon>Agaricomycetidae</taxon>
        <taxon>Agaricales</taxon>
        <taxon>Marasmiineae</taxon>
        <taxon>Mycenaceae</taxon>
        <taxon>Mycena</taxon>
    </lineage>
</organism>
<dbReference type="Pfam" id="PF18718">
    <property type="entry name" value="CxC5"/>
    <property type="match status" value="1"/>
</dbReference>